<keyword evidence="2 4" id="KW-0472">Membrane</keyword>
<dbReference type="Pfam" id="PF13715">
    <property type="entry name" value="CarbopepD_reg_2"/>
    <property type="match status" value="1"/>
</dbReference>
<dbReference type="Pfam" id="PF07715">
    <property type="entry name" value="Plug"/>
    <property type="match status" value="1"/>
</dbReference>
<feature type="transmembrane region" description="Helical" evidence="5">
    <location>
        <begin position="21"/>
        <end position="42"/>
    </location>
</feature>
<evidence type="ECO:0000256" key="5">
    <source>
        <dbReference type="SAM" id="Phobius"/>
    </source>
</evidence>
<dbReference type="SUPFAM" id="SSF49464">
    <property type="entry name" value="Carboxypeptidase regulatory domain-like"/>
    <property type="match status" value="1"/>
</dbReference>
<dbReference type="InterPro" id="IPR023997">
    <property type="entry name" value="TonB-dep_OMP_SusC/RagA_CS"/>
</dbReference>
<dbReference type="SMART" id="SM00965">
    <property type="entry name" value="STN"/>
    <property type="match status" value="1"/>
</dbReference>
<proteinExistence type="inferred from homology"/>
<evidence type="ECO:0000313" key="7">
    <source>
        <dbReference type="EMBL" id="KUK75926.1"/>
    </source>
</evidence>
<keyword evidence="7" id="KW-0675">Receptor</keyword>
<name>A0A124FWT6_9BACT</name>
<dbReference type="InterPro" id="IPR039426">
    <property type="entry name" value="TonB-dep_rcpt-like"/>
</dbReference>
<dbReference type="FunFam" id="2.60.40.1120:FF:000003">
    <property type="entry name" value="Outer membrane protein Omp121"/>
    <property type="match status" value="1"/>
</dbReference>
<dbReference type="Proteomes" id="UP000053860">
    <property type="component" value="Unassembled WGS sequence"/>
</dbReference>
<dbReference type="InterPro" id="IPR011662">
    <property type="entry name" value="Secretin/TonB_short_N"/>
</dbReference>
<dbReference type="Gene3D" id="2.170.130.10">
    <property type="entry name" value="TonB-dependent receptor, plug domain"/>
    <property type="match status" value="1"/>
</dbReference>
<protein>
    <submittedName>
        <fullName evidence="7">TonB-dependent receptor plug</fullName>
    </submittedName>
</protein>
<evidence type="ECO:0000256" key="2">
    <source>
        <dbReference type="ARBA" id="ARBA00023136"/>
    </source>
</evidence>
<organism evidence="7 8">
    <name type="scientific">Proteiniphilum acetatigenes</name>
    <dbReference type="NCBI Taxonomy" id="294710"/>
    <lineage>
        <taxon>Bacteria</taxon>
        <taxon>Pseudomonadati</taxon>
        <taxon>Bacteroidota</taxon>
        <taxon>Bacteroidia</taxon>
        <taxon>Bacteroidales</taxon>
        <taxon>Dysgonomonadaceae</taxon>
        <taxon>Proteiniphilum</taxon>
    </lineage>
</organism>
<sequence length="777" mass="87526">KHKDMQENNNHAHFASKKSEKFLTVMKIWFLISLLCVFSISAENTYSQSKTVSAELKNITLREALQEIEKNSDYLFLVMDDTERILSTKVNASFNSQSIDEILNLLLKDTGLSYSIVNRQITISRKPLAEESKTEINTTNEVVQQTEKTITGRVVDEKGESIIGANIVEVGTTNGTITDVDGRFTFRVANDASIQISYIGYLTQTINTTGRTNFNITLVEDMQSLEEVVVVGYGTQRKANLTGAVSTVNVEETLGSRPIPDVGRGLQGTIPGLSIMVPSGEVGYDPIMKIRGQIGSIEGSSNPLILLDNVEIPSLQMVNPNDIESISVLKDAAASSIYGSKAAFGVILITTKKGAATEKTEITYSNNLVWQQPFKEIEIAGIDGLEYTLEAHKNMKASGPAGGFWRISDESFEKAKEWQEKYGSTIKYNDPVVYGRDWIYDGTDKYGYRIYDPVKTMIKNSAFSQNHNISLNGKRKETSYSLSVGYLGQEGMMKPAKDDNFNRFTGNLNLSSKITDFLTVRGGAMYSDATKKYPNSPYGFISDPWLYLYRWSRLFPTGVLENGEEIRDPYFDTKNAHTAVDRKKYSNLNLGTTLDLTENWDFNVDYAYSTQFNQETTSLPTFSAREPWYTPVRLYDDEGNQVYVDENGNPTDTGGMPAYRFPFVNYVTKDKSNYYKNSFTSDKHTVNVVTNYYLNLADQHMFKFMLGSNIVSYEWDNHWSKKTDLIDEDNPQFNFAVGTETVGGNTNWDSQVGYFGRVNYSYMDKYLLEGNLRYDAT</sequence>
<comment type="subcellular location">
    <subcellularLocation>
        <location evidence="4">Cell outer membrane</location>
        <topology evidence="4">Multi-pass membrane protein</topology>
    </subcellularLocation>
</comment>
<comment type="similarity">
    <text evidence="4">Belongs to the TonB-dependent receptor family.</text>
</comment>
<accession>A0A124FWT6</accession>
<keyword evidence="4 5" id="KW-0812">Transmembrane</keyword>
<dbReference type="NCBIfam" id="TIGR04056">
    <property type="entry name" value="OMP_RagA_SusC"/>
    <property type="match status" value="1"/>
</dbReference>
<dbReference type="InterPro" id="IPR037066">
    <property type="entry name" value="Plug_dom_sf"/>
</dbReference>
<keyword evidence="3 4" id="KW-0998">Cell outer membrane</keyword>
<dbReference type="Pfam" id="PF07660">
    <property type="entry name" value="STN"/>
    <property type="match status" value="1"/>
</dbReference>
<keyword evidence="5" id="KW-1133">Transmembrane helix</keyword>
<feature type="non-terminal residue" evidence="7">
    <location>
        <position position="777"/>
    </location>
</feature>
<evidence type="ECO:0000259" key="6">
    <source>
        <dbReference type="SMART" id="SM00965"/>
    </source>
</evidence>
<dbReference type="Gene3D" id="2.60.40.1120">
    <property type="entry name" value="Carboxypeptidase-like, regulatory domain"/>
    <property type="match status" value="1"/>
</dbReference>
<dbReference type="EMBL" id="LGGN01000337">
    <property type="protein sequence ID" value="KUK75926.1"/>
    <property type="molecule type" value="Genomic_DNA"/>
</dbReference>
<keyword evidence="1 4" id="KW-0813">Transport</keyword>
<dbReference type="AlphaFoldDB" id="A0A124FWT6"/>
<dbReference type="Gene3D" id="3.55.50.30">
    <property type="match status" value="1"/>
</dbReference>
<dbReference type="PROSITE" id="PS52016">
    <property type="entry name" value="TONB_DEPENDENT_REC_3"/>
    <property type="match status" value="1"/>
</dbReference>
<comment type="caution">
    <text evidence="7">The sequence shown here is derived from an EMBL/GenBank/DDBJ whole genome shotgun (WGS) entry which is preliminary data.</text>
</comment>
<evidence type="ECO:0000256" key="1">
    <source>
        <dbReference type="ARBA" id="ARBA00022448"/>
    </source>
</evidence>
<dbReference type="InterPro" id="IPR008969">
    <property type="entry name" value="CarboxyPept-like_regulatory"/>
</dbReference>
<evidence type="ECO:0000256" key="4">
    <source>
        <dbReference type="PROSITE-ProRule" id="PRU01360"/>
    </source>
</evidence>
<dbReference type="NCBIfam" id="TIGR04057">
    <property type="entry name" value="SusC_RagA_signa"/>
    <property type="match status" value="1"/>
</dbReference>
<keyword evidence="4" id="KW-1134">Transmembrane beta strand</keyword>
<reference evidence="8" key="1">
    <citation type="journal article" date="2015" name="MBio">
        <title>Genome-Resolved Metagenomic Analysis Reveals Roles for Candidate Phyla and Other Microbial Community Members in Biogeochemical Transformations in Oil Reservoirs.</title>
        <authorList>
            <person name="Hu P."/>
            <person name="Tom L."/>
            <person name="Singh A."/>
            <person name="Thomas B.C."/>
            <person name="Baker B.J."/>
            <person name="Piceno Y.M."/>
            <person name="Andersen G.L."/>
            <person name="Banfield J.F."/>
        </authorList>
    </citation>
    <scope>NUCLEOTIDE SEQUENCE [LARGE SCALE GENOMIC DNA]</scope>
</reference>
<dbReference type="InterPro" id="IPR012910">
    <property type="entry name" value="Plug_dom"/>
</dbReference>
<gene>
    <name evidence="7" type="ORF">XD92_1445</name>
</gene>
<evidence type="ECO:0000313" key="8">
    <source>
        <dbReference type="Proteomes" id="UP000053860"/>
    </source>
</evidence>
<dbReference type="InterPro" id="IPR023996">
    <property type="entry name" value="TonB-dep_OMP_SusC/RagA"/>
</dbReference>
<dbReference type="GO" id="GO:0009279">
    <property type="term" value="C:cell outer membrane"/>
    <property type="evidence" value="ECO:0007669"/>
    <property type="project" value="UniProtKB-SubCell"/>
</dbReference>
<dbReference type="SUPFAM" id="SSF56935">
    <property type="entry name" value="Porins"/>
    <property type="match status" value="1"/>
</dbReference>
<feature type="non-terminal residue" evidence="7">
    <location>
        <position position="1"/>
    </location>
</feature>
<feature type="domain" description="Secretin/TonB short N-terminal" evidence="6">
    <location>
        <begin position="74"/>
        <end position="126"/>
    </location>
</feature>
<evidence type="ECO:0000256" key="3">
    <source>
        <dbReference type="ARBA" id="ARBA00023237"/>
    </source>
</evidence>